<dbReference type="RefSeq" id="WP_072346031.1">
    <property type="nucleotide sequence ID" value="NZ_FPKU01000003.1"/>
</dbReference>
<evidence type="ECO:0000256" key="5">
    <source>
        <dbReference type="ARBA" id="ARBA00023239"/>
    </source>
</evidence>
<feature type="modified residue" description="N6-(pyridoxal phosphate)lysine" evidence="6">
    <location>
        <position position="203"/>
    </location>
</feature>
<comment type="cofactor">
    <cofactor evidence="1">
        <name>pyridoxal 5'-phosphate</name>
        <dbReference type="ChEBI" id="CHEBI:597326"/>
    </cofactor>
</comment>
<sequence length="353" mass="35843">MIHDLRSDFLSPATPSMVAAMEDAARHPEGFGLRDDPHQRALEAHAAEMLGKDDALFVPTCTMANLLAALAQAERGTTVLADPESHCVLSEAGGLGAIGGLMVRAVPAHRGVLDETALSAVLAEGSDTQRPPVGLVVLETTHNRAGGRPLPIEHLVAVGTLAARHGVPLHLDGARLFNAAVAQGVPAATVAGPATSVTISLNKGLSAPSGAILAGPGAVIEKALVWRQRLGGGMRPAGALAAAGLVALDTMVTRLAHDHTAARALAEALLVRGLPVDPLAVETNILLIDAGLTAPVLAQWLAAMAEGGVLAIPFGAGRIRLVTHRGIAPDALPAIAGIIADAFHRTSSGAIAK</sequence>
<dbReference type="GO" id="GO:0005829">
    <property type="term" value="C:cytosol"/>
    <property type="evidence" value="ECO:0007669"/>
    <property type="project" value="TreeGrafter"/>
</dbReference>
<evidence type="ECO:0000256" key="3">
    <source>
        <dbReference type="ARBA" id="ARBA00011881"/>
    </source>
</evidence>
<dbReference type="GO" id="GO:0006545">
    <property type="term" value="P:glycine biosynthetic process"/>
    <property type="evidence" value="ECO:0007669"/>
    <property type="project" value="TreeGrafter"/>
</dbReference>
<dbReference type="GO" id="GO:0008732">
    <property type="term" value="F:L-allo-threonine aldolase activity"/>
    <property type="evidence" value="ECO:0007669"/>
    <property type="project" value="TreeGrafter"/>
</dbReference>
<dbReference type="SUPFAM" id="SSF53383">
    <property type="entry name" value="PLP-dependent transferases"/>
    <property type="match status" value="1"/>
</dbReference>
<organism evidence="8 9">
    <name type="scientific">Devosia enhydra</name>
    <dbReference type="NCBI Taxonomy" id="665118"/>
    <lineage>
        <taxon>Bacteria</taxon>
        <taxon>Pseudomonadati</taxon>
        <taxon>Pseudomonadota</taxon>
        <taxon>Alphaproteobacteria</taxon>
        <taxon>Hyphomicrobiales</taxon>
        <taxon>Devosiaceae</taxon>
        <taxon>Devosia</taxon>
    </lineage>
</organism>
<dbReference type="Gene3D" id="3.40.640.10">
    <property type="entry name" value="Type I PLP-dependent aspartate aminotransferase-like (Major domain)"/>
    <property type="match status" value="1"/>
</dbReference>
<keyword evidence="5" id="KW-0456">Lyase</keyword>
<dbReference type="Proteomes" id="UP000183447">
    <property type="component" value="Unassembled WGS sequence"/>
</dbReference>
<evidence type="ECO:0000313" key="8">
    <source>
        <dbReference type="EMBL" id="SFZ86461.1"/>
    </source>
</evidence>
<feature type="domain" description="Aromatic amino acid beta-eliminating lyase/threonine aldolase" evidence="7">
    <location>
        <begin position="4"/>
        <end position="286"/>
    </location>
</feature>
<accession>A0A1K2I250</accession>
<dbReference type="PANTHER" id="PTHR48097">
    <property type="entry name" value="L-THREONINE ALDOLASE-RELATED"/>
    <property type="match status" value="1"/>
</dbReference>
<dbReference type="PANTHER" id="PTHR48097:SF9">
    <property type="entry name" value="L-THREONINE ALDOLASE"/>
    <property type="match status" value="1"/>
</dbReference>
<dbReference type="InterPro" id="IPR015424">
    <property type="entry name" value="PyrdxlP-dep_Trfase"/>
</dbReference>
<dbReference type="STRING" id="665118.SAMN02983003_3643"/>
<evidence type="ECO:0000256" key="4">
    <source>
        <dbReference type="ARBA" id="ARBA00022898"/>
    </source>
</evidence>
<gene>
    <name evidence="8" type="ORF">SAMN02983003_3643</name>
</gene>
<dbReference type="FunFam" id="3.40.640.10:FF:000030">
    <property type="entry name" value="Low-specificity L-threonine aldolase"/>
    <property type="match status" value="1"/>
</dbReference>
<dbReference type="PIRSF" id="PIRSF017617">
    <property type="entry name" value="Thr_aldolase"/>
    <property type="match status" value="1"/>
</dbReference>
<dbReference type="EMBL" id="FPKU01000003">
    <property type="protein sequence ID" value="SFZ86461.1"/>
    <property type="molecule type" value="Genomic_DNA"/>
</dbReference>
<dbReference type="InterPro" id="IPR015421">
    <property type="entry name" value="PyrdxlP-dep_Trfase_major"/>
</dbReference>
<dbReference type="AlphaFoldDB" id="A0A1K2I250"/>
<proteinExistence type="inferred from homology"/>
<evidence type="ECO:0000256" key="6">
    <source>
        <dbReference type="PIRSR" id="PIRSR017617-1"/>
    </source>
</evidence>
<dbReference type="Pfam" id="PF01212">
    <property type="entry name" value="Beta_elim_lyase"/>
    <property type="match status" value="1"/>
</dbReference>
<name>A0A1K2I250_9HYPH</name>
<dbReference type="NCBIfam" id="NF041359">
    <property type="entry name" value="GntG_guanitoxin"/>
    <property type="match status" value="1"/>
</dbReference>
<keyword evidence="4" id="KW-0663">Pyridoxal phosphate</keyword>
<evidence type="ECO:0000256" key="2">
    <source>
        <dbReference type="ARBA" id="ARBA00006966"/>
    </source>
</evidence>
<comment type="subunit">
    <text evidence="3">Homotetramer.</text>
</comment>
<evidence type="ECO:0000313" key="9">
    <source>
        <dbReference type="Proteomes" id="UP000183447"/>
    </source>
</evidence>
<evidence type="ECO:0000259" key="7">
    <source>
        <dbReference type="Pfam" id="PF01212"/>
    </source>
</evidence>
<dbReference type="GO" id="GO:0006567">
    <property type="term" value="P:L-threonine catabolic process"/>
    <property type="evidence" value="ECO:0007669"/>
    <property type="project" value="TreeGrafter"/>
</dbReference>
<evidence type="ECO:0000256" key="1">
    <source>
        <dbReference type="ARBA" id="ARBA00001933"/>
    </source>
</evidence>
<dbReference type="InterPro" id="IPR001597">
    <property type="entry name" value="ArAA_b-elim_lyase/Thr_aldolase"/>
</dbReference>
<protein>
    <submittedName>
        <fullName evidence="8">L-threonine aldolase</fullName>
    </submittedName>
</protein>
<comment type="similarity">
    <text evidence="2">Belongs to the threonine aldolase family.</text>
</comment>
<keyword evidence="9" id="KW-1185">Reference proteome</keyword>
<reference evidence="8 9" key="1">
    <citation type="submission" date="2016-11" db="EMBL/GenBank/DDBJ databases">
        <authorList>
            <person name="Jaros S."/>
            <person name="Januszkiewicz K."/>
            <person name="Wedrychowicz H."/>
        </authorList>
    </citation>
    <scope>NUCLEOTIDE SEQUENCE [LARGE SCALE GENOMIC DNA]</scope>
    <source>
        <strain evidence="8 9">ATCC 23634</strain>
    </source>
</reference>
<dbReference type="InterPro" id="IPR015422">
    <property type="entry name" value="PyrdxlP-dep_Trfase_small"/>
</dbReference>
<dbReference type="InterPro" id="IPR023603">
    <property type="entry name" value="Low_specificity_L-TA-like"/>
</dbReference>
<dbReference type="Gene3D" id="3.90.1150.10">
    <property type="entry name" value="Aspartate Aminotransferase, domain 1"/>
    <property type="match status" value="1"/>
</dbReference>